<dbReference type="Pfam" id="PF01844">
    <property type="entry name" value="HNH"/>
    <property type="match status" value="1"/>
</dbReference>
<dbReference type="PROSITE" id="PS50878">
    <property type="entry name" value="RT_POL"/>
    <property type="match status" value="1"/>
</dbReference>
<dbReference type="RefSeq" id="WP_008474484.1">
    <property type="nucleotide sequence ID" value="NZ_CAGS01000006.1"/>
</dbReference>
<dbReference type="GO" id="GO:0004519">
    <property type="term" value="F:endonuclease activity"/>
    <property type="evidence" value="ECO:0007669"/>
    <property type="project" value="InterPro"/>
</dbReference>
<dbReference type="GO" id="GO:0003676">
    <property type="term" value="F:nucleic acid binding"/>
    <property type="evidence" value="ECO:0007669"/>
    <property type="project" value="InterPro"/>
</dbReference>
<dbReference type="GO" id="GO:0003964">
    <property type="term" value="F:RNA-directed DNA polymerase activity"/>
    <property type="evidence" value="ECO:0007669"/>
    <property type="project" value="UniProtKB-KW"/>
</dbReference>
<proteinExistence type="inferred from homology"/>
<comment type="caution">
    <text evidence="3">The sequence shown here is derived from an EMBL/GenBank/DDBJ whole genome shotgun (WGS) entry which is preliminary data.</text>
</comment>
<dbReference type="InterPro" id="IPR003615">
    <property type="entry name" value="HNH_nuc"/>
</dbReference>
<dbReference type="Gene3D" id="1.10.30.50">
    <property type="match status" value="1"/>
</dbReference>
<keyword evidence="3" id="KW-0548">Nucleotidyltransferase</keyword>
<dbReference type="NCBIfam" id="TIGR04416">
    <property type="entry name" value="group_II_RT_mat"/>
    <property type="match status" value="1"/>
</dbReference>
<dbReference type="EC" id="2.7.7.49" evidence="3"/>
<dbReference type="InterPro" id="IPR000477">
    <property type="entry name" value="RT_dom"/>
</dbReference>
<dbReference type="EMBL" id="CAGS01000006">
    <property type="protein sequence ID" value="CCF82360.1"/>
    <property type="molecule type" value="Genomic_DNA"/>
</dbReference>
<dbReference type="InterPro" id="IPR030931">
    <property type="entry name" value="Group_II_RT_mat"/>
</dbReference>
<reference evidence="3 4" key="1">
    <citation type="journal article" date="2012" name="ISME J.">
        <title>Nitrification expanded: discovery, physiology and genomics of a nitrite-oxidizing bacterium from the phylum Chloroflexi.</title>
        <authorList>
            <person name="Sorokin D.Y."/>
            <person name="Lucker S."/>
            <person name="Vejmelkova D."/>
            <person name="Kostrikina N.A."/>
            <person name="Kleerebezem R."/>
            <person name="Rijpstra W.I."/>
            <person name="Damste J.S."/>
            <person name="Le Paslier D."/>
            <person name="Muyzer G."/>
            <person name="Wagner M."/>
            <person name="van Loosdrecht M.C."/>
            <person name="Daims H."/>
        </authorList>
    </citation>
    <scope>NUCLEOTIDE SEQUENCE [LARGE SCALE GENOMIC DNA]</scope>
    <source>
        <strain evidence="4">none</strain>
    </source>
</reference>
<dbReference type="Pfam" id="PF00078">
    <property type="entry name" value="RVT_1"/>
    <property type="match status" value="1"/>
</dbReference>
<dbReference type="Pfam" id="PF08388">
    <property type="entry name" value="GIIM"/>
    <property type="match status" value="1"/>
</dbReference>
<dbReference type="InterPro" id="IPR002711">
    <property type="entry name" value="HNH"/>
</dbReference>
<keyword evidence="4" id="KW-1185">Reference proteome</keyword>
<dbReference type="Proteomes" id="UP000004221">
    <property type="component" value="Unassembled WGS sequence"/>
</dbReference>
<accession>I4ECE8</accession>
<dbReference type="GO" id="GO:0008270">
    <property type="term" value="F:zinc ion binding"/>
    <property type="evidence" value="ECO:0007669"/>
    <property type="project" value="InterPro"/>
</dbReference>
<dbReference type="CDD" id="cd00085">
    <property type="entry name" value="HNHc"/>
    <property type="match status" value="1"/>
</dbReference>
<name>I4ECE8_9BACT</name>
<dbReference type="CDD" id="cd01651">
    <property type="entry name" value="RT_G2_intron"/>
    <property type="match status" value="1"/>
</dbReference>
<evidence type="ECO:0000313" key="3">
    <source>
        <dbReference type="EMBL" id="CCF82360.1"/>
    </source>
</evidence>
<dbReference type="PANTHER" id="PTHR34047">
    <property type="entry name" value="NUCLEAR INTRON MATURASE 1, MITOCHONDRIAL-RELATED"/>
    <property type="match status" value="1"/>
</dbReference>
<comment type="similarity">
    <text evidence="1">Belongs to the bacterial reverse transcriptase family.</text>
</comment>
<dbReference type="SUPFAM" id="SSF56672">
    <property type="entry name" value="DNA/RNA polymerases"/>
    <property type="match status" value="1"/>
</dbReference>
<dbReference type="AlphaFoldDB" id="I4ECE8"/>
<evidence type="ECO:0000259" key="2">
    <source>
        <dbReference type="PROSITE" id="PS50878"/>
    </source>
</evidence>
<keyword evidence="3" id="KW-0695">RNA-directed DNA polymerase</keyword>
<feature type="domain" description="Reverse transcriptase" evidence="2">
    <location>
        <begin position="79"/>
        <end position="330"/>
    </location>
</feature>
<evidence type="ECO:0000313" key="4">
    <source>
        <dbReference type="Proteomes" id="UP000004221"/>
    </source>
</evidence>
<protein>
    <submittedName>
        <fullName evidence="3">Putative RNA-directed DNA polymerase</fullName>
        <ecNumber evidence="3">2.7.7.49</ecNumber>
    </submittedName>
</protein>
<evidence type="ECO:0000256" key="1">
    <source>
        <dbReference type="ARBA" id="ARBA00034120"/>
    </source>
</evidence>
<sequence>MPTGECGIQVFELQRRLAEKATREPKHRFDNLYDLLLWNDVLDEAQRRLLTHAGSETAGLDGMTRRTLQENWETLRENVQQQLRDGTFQAMPVRRVYIPKRNGKRRPLGIPTLTDRLVQMAVKIAIEPIFESDFAPYSHGFRPMRSCHTACAQILNMVNRAHGNTRPYWVIEGDIEGCFDHVHHKKLITLMRQRIKDKRLLDLIWSFLKAGVMEGELYVKSDKGTPQGGVLSPLLANIYLNHFDQWFRQRARLDNKTARWRHRKEGHANFLLVRYADDFIILSNGTKEETAAFKQEVKEWMDAELHLTLSEEKTSVTHLTDGIDFLGFTFKLTTARSTGRHCVVQYPSTESVERAIRRVHEITDRRTLMKSPEDTITALNAFLRGWGEYFRHSSGKRALRYVGSHAHMRMWAWLQAKSGMRHGWREIRRRYYRDQTWEIGNARLFILQSMKIDYPKHRVIPHPFLVGHIASLDHGHYDPYLNDWRGHRTYGPEWETARQAALDAYEGKCVICEEAADDVHHVTARRKGGSHASSNLIPLCRTHHREAERRNSQVSHQLREMTLVSGEPDEAKVSRPVRGGVL</sequence>
<dbReference type="PANTHER" id="PTHR34047:SF8">
    <property type="entry name" value="PROTEIN YKFC"/>
    <property type="match status" value="1"/>
</dbReference>
<dbReference type="SMART" id="SM00507">
    <property type="entry name" value="HNHc"/>
    <property type="match status" value="1"/>
</dbReference>
<dbReference type="InterPro" id="IPR043502">
    <property type="entry name" value="DNA/RNA_pol_sf"/>
</dbReference>
<keyword evidence="3" id="KW-0808">Transferase</keyword>
<organism evidence="3 4">
    <name type="scientific">Nitrolancea hollandica Lb</name>
    <dbReference type="NCBI Taxonomy" id="1129897"/>
    <lineage>
        <taxon>Bacteria</taxon>
        <taxon>Pseudomonadati</taxon>
        <taxon>Thermomicrobiota</taxon>
        <taxon>Thermomicrobia</taxon>
        <taxon>Sphaerobacterales</taxon>
        <taxon>Sphaerobacterineae</taxon>
        <taxon>Sphaerobacteraceae</taxon>
        <taxon>Nitrolancea</taxon>
    </lineage>
</organism>
<dbReference type="InterPro" id="IPR051083">
    <property type="entry name" value="GrpII_Intron_Splice-Mob/Def"/>
</dbReference>
<gene>
    <name evidence="3" type="ORF">NITHO_1030014</name>
</gene>
<dbReference type="OrthoDB" id="140258at2"/>
<dbReference type="InterPro" id="IPR013597">
    <property type="entry name" value="Mat_intron_G2"/>
</dbReference>